<dbReference type="Proteomes" id="UP000254051">
    <property type="component" value="Unassembled WGS sequence"/>
</dbReference>
<evidence type="ECO:0000313" key="6">
    <source>
        <dbReference type="EMBL" id="SUQ16054.1"/>
    </source>
</evidence>
<keyword evidence="7" id="KW-1185">Reference proteome</keyword>
<organism evidence="6 7">
    <name type="scientific">Faecalicatena contorta</name>
    <dbReference type="NCBI Taxonomy" id="39482"/>
    <lineage>
        <taxon>Bacteria</taxon>
        <taxon>Bacillati</taxon>
        <taxon>Bacillota</taxon>
        <taxon>Clostridia</taxon>
        <taxon>Lachnospirales</taxon>
        <taxon>Lachnospiraceae</taxon>
        <taxon>Faecalicatena</taxon>
    </lineage>
</organism>
<dbReference type="Gene3D" id="3.40.640.10">
    <property type="entry name" value="Type I PLP-dependent aspartate aminotransferase-like (Major domain)"/>
    <property type="match status" value="1"/>
</dbReference>
<dbReference type="AlphaFoldDB" id="A0A315ZQS3"/>
<dbReference type="InterPro" id="IPR005814">
    <property type="entry name" value="Aminotrans_3"/>
</dbReference>
<keyword evidence="3 6" id="KW-0808">Transferase</keyword>
<dbReference type="GO" id="GO:0030170">
    <property type="term" value="F:pyridoxal phosphate binding"/>
    <property type="evidence" value="ECO:0007669"/>
    <property type="project" value="InterPro"/>
</dbReference>
<dbReference type="InterPro" id="IPR050103">
    <property type="entry name" value="Class-III_PLP-dep_AT"/>
</dbReference>
<sequence>MFKMFPDLTKEEVIDYSIKYVNPGKTQEWIDRNINLIMEKREGYAFWDMNGKKYLDIHINGGTFNLGHRNPELIEAMIQATRDFDIGNHHFASAARAMLGKRMNEVTPEGLQYCVFSSGGGEAVDVAIKSARYTTKRKKIISIKGCYHGHTGFSVSTGDAIFKDPFLAGGEDGCFVQLPLNDLEAMEQELKKEDTAAVMIESILATYGFQIPNSGYLKTVKELCEKYGALYIADEVQTGLMRTGKMWSIDHEGFTPDILVTAKGFSGGIYPISCTVLNRKSAKWLFEAGRMHGSTTGGSEIGCMVALKMLEITTRQSTIDNIHKNTKRMTDFANRMIDKTDGFLKGYSQRGVIMGMDFDVEDASKTVSPALFENGVWAHNSRLRPCVLQFKLGLLADDAYMEQLFDKMEKGILLAAFRK</sequence>
<dbReference type="FunFam" id="3.40.640.10:FF:000004">
    <property type="entry name" value="Acetylornithine aminotransferase"/>
    <property type="match status" value="1"/>
</dbReference>
<dbReference type="EMBL" id="UHJJ01000020">
    <property type="protein sequence ID" value="SUQ16054.1"/>
    <property type="molecule type" value="Genomic_DNA"/>
</dbReference>
<gene>
    <name evidence="6" type="ORF">SAMN05216529_12037</name>
</gene>
<dbReference type="PANTHER" id="PTHR11986">
    <property type="entry name" value="AMINOTRANSFERASE CLASS III"/>
    <property type="match status" value="1"/>
</dbReference>
<dbReference type="Gene3D" id="3.90.1150.10">
    <property type="entry name" value="Aspartate Aminotransferase, domain 1"/>
    <property type="match status" value="1"/>
</dbReference>
<comment type="cofactor">
    <cofactor evidence="1">
        <name>pyridoxal 5'-phosphate</name>
        <dbReference type="ChEBI" id="CHEBI:597326"/>
    </cofactor>
</comment>
<dbReference type="GO" id="GO:0008483">
    <property type="term" value="F:transaminase activity"/>
    <property type="evidence" value="ECO:0007669"/>
    <property type="project" value="UniProtKB-KW"/>
</dbReference>
<keyword evidence="4 5" id="KW-0663">Pyridoxal phosphate</keyword>
<evidence type="ECO:0000256" key="4">
    <source>
        <dbReference type="ARBA" id="ARBA00022898"/>
    </source>
</evidence>
<dbReference type="InterPro" id="IPR015422">
    <property type="entry name" value="PyrdxlP-dep_Trfase_small"/>
</dbReference>
<dbReference type="SUPFAM" id="SSF53383">
    <property type="entry name" value="PLP-dependent transferases"/>
    <property type="match status" value="1"/>
</dbReference>
<dbReference type="CDD" id="cd00610">
    <property type="entry name" value="OAT_like"/>
    <property type="match status" value="1"/>
</dbReference>
<reference evidence="7" key="1">
    <citation type="submission" date="2017-07" db="EMBL/GenBank/DDBJ databases">
        <authorList>
            <person name="Varghese N."/>
            <person name="Submissions S."/>
        </authorList>
    </citation>
    <scope>NUCLEOTIDE SEQUENCE [LARGE SCALE GENOMIC DNA]</scope>
    <source>
        <strain evidence="7">NLAE-zl-C134</strain>
    </source>
</reference>
<evidence type="ECO:0000256" key="3">
    <source>
        <dbReference type="ARBA" id="ARBA00022679"/>
    </source>
</evidence>
<dbReference type="PROSITE" id="PS00600">
    <property type="entry name" value="AA_TRANSFER_CLASS_3"/>
    <property type="match status" value="1"/>
</dbReference>
<evidence type="ECO:0000256" key="5">
    <source>
        <dbReference type="RuleBase" id="RU003560"/>
    </source>
</evidence>
<dbReference type="GO" id="GO:0042802">
    <property type="term" value="F:identical protein binding"/>
    <property type="evidence" value="ECO:0007669"/>
    <property type="project" value="TreeGrafter"/>
</dbReference>
<proteinExistence type="inferred from homology"/>
<dbReference type="RefSeq" id="WP_207657735.1">
    <property type="nucleotide sequence ID" value="NZ_QGDS01000020.1"/>
</dbReference>
<name>A0A315ZQS3_9FIRM</name>
<accession>A0A315ZQS3</accession>
<evidence type="ECO:0000313" key="7">
    <source>
        <dbReference type="Proteomes" id="UP000254051"/>
    </source>
</evidence>
<dbReference type="InterPro" id="IPR015421">
    <property type="entry name" value="PyrdxlP-dep_Trfase_major"/>
</dbReference>
<dbReference type="Pfam" id="PF00202">
    <property type="entry name" value="Aminotran_3"/>
    <property type="match status" value="1"/>
</dbReference>
<evidence type="ECO:0000256" key="2">
    <source>
        <dbReference type="ARBA" id="ARBA00022576"/>
    </source>
</evidence>
<evidence type="ECO:0000256" key="1">
    <source>
        <dbReference type="ARBA" id="ARBA00001933"/>
    </source>
</evidence>
<comment type="similarity">
    <text evidence="5">Belongs to the class-III pyridoxal-phosphate-dependent aminotransferase family.</text>
</comment>
<protein>
    <submittedName>
        <fullName evidence="6">Acetylornithine/succinyldiaminopimelate/putrescine aminotransferase</fullName>
    </submittedName>
</protein>
<dbReference type="InterPro" id="IPR015424">
    <property type="entry name" value="PyrdxlP-dep_Trfase"/>
</dbReference>
<keyword evidence="2 6" id="KW-0032">Aminotransferase</keyword>
<dbReference type="PIRSF" id="PIRSF000521">
    <property type="entry name" value="Transaminase_4ab_Lys_Orn"/>
    <property type="match status" value="1"/>
</dbReference>
<dbReference type="PANTHER" id="PTHR11986:SF79">
    <property type="entry name" value="ACETYLORNITHINE AMINOTRANSFERASE, MITOCHONDRIAL"/>
    <property type="match status" value="1"/>
</dbReference>
<dbReference type="InterPro" id="IPR049704">
    <property type="entry name" value="Aminotrans_3_PPA_site"/>
</dbReference>